<dbReference type="AlphaFoldDB" id="A0AA39R102"/>
<comment type="caution">
    <text evidence="2">The sequence shown here is derived from an EMBL/GenBank/DDBJ whole genome shotgun (WGS) entry which is preliminary data.</text>
</comment>
<reference evidence="2" key="1">
    <citation type="submission" date="2023-03" db="EMBL/GenBank/DDBJ databases">
        <title>Complete genome of Cladonia borealis.</title>
        <authorList>
            <person name="Park H."/>
        </authorList>
    </citation>
    <scope>NUCLEOTIDE SEQUENCE</scope>
    <source>
        <strain evidence="2">ANT050790</strain>
    </source>
</reference>
<keyword evidence="1" id="KW-0472">Membrane</keyword>
<dbReference type="InterPro" id="IPR036928">
    <property type="entry name" value="AS_sf"/>
</dbReference>
<evidence type="ECO:0000313" key="2">
    <source>
        <dbReference type="EMBL" id="KAK0511884.1"/>
    </source>
</evidence>
<accession>A0AA39R102</accession>
<dbReference type="Proteomes" id="UP001166286">
    <property type="component" value="Unassembled WGS sequence"/>
</dbReference>
<keyword evidence="3" id="KW-1185">Reference proteome</keyword>
<keyword evidence="1" id="KW-1133">Transmembrane helix</keyword>
<sequence>MTSLTPLFHFITTVTTFFLAFLSLSIGIIILLFSVLYQTIKDNKMLSIGACTRMIANFLGNTFPTPNPRKGLFPFDASIATIPELRRLLDIESVTSAFLVEIYLDQISQHPSTIFTFPKTDLMAQARVCDDMRADGKIVRPMGGIPVLFAFKAATYEPLVPTLERAGKLPLEAGDMLVMGFVKENVLGELVKWERHQERTAVMETCVVEGLAVVVRDVEDGDVWSSVRPYRSNEAWVG</sequence>
<organism evidence="2 3">
    <name type="scientific">Cladonia borealis</name>
    <dbReference type="NCBI Taxonomy" id="184061"/>
    <lineage>
        <taxon>Eukaryota</taxon>
        <taxon>Fungi</taxon>
        <taxon>Dikarya</taxon>
        <taxon>Ascomycota</taxon>
        <taxon>Pezizomycotina</taxon>
        <taxon>Lecanoromycetes</taxon>
        <taxon>OSLEUM clade</taxon>
        <taxon>Lecanoromycetidae</taxon>
        <taxon>Lecanorales</taxon>
        <taxon>Lecanorineae</taxon>
        <taxon>Cladoniaceae</taxon>
        <taxon>Cladonia</taxon>
    </lineage>
</organism>
<evidence type="ECO:0000256" key="1">
    <source>
        <dbReference type="SAM" id="Phobius"/>
    </source>
</evidence>
<dbReference type="SUPFAM" id="SSF75304">
    <property type="entry name" value="Amidase signature (AS) enzymes"/>
    <property type="match status" value="1"/>
</dbReference>
<feature type="transmembrane region" description="Helical" evidence="1">
    <location>
        <begin position="6"/>
        <end position="37"/>
    </location>
</feature>
<protein>
    <submittedName>
        <fullName evidence="2">Uncharacterized protein</fullName>
    </submittedName>
</protein>
<name>A0AA39R102_9LECA</name>
<keyword evidence="1" id="KW-0812">Transmembrane</keyword>
<dbReference type="EMBL" id="JAFEKC020000012">
    <property type="protein sequence ID" value="KAK0511884.1"/>
    <property type="molecule type" value="Genomic_DNA"/>
</dbReference>
<evidence type="ECO:0000313" key="3">
    <source>
        <dbReference type="Proteomes" id="UP001166286"/>
    </source>
</evidence>
<gene>
    <name evidence="2" type="ORF">JMJ35_005734</name>
</gene>
<proteinExistence type="predicted"/>
<dbReference type="Gene3D" id="3.90.1300.10">
    <property type="entry name" value="Amidase signature (AS) domain"/>
    <property type="match status" value="1"/>
</dbReference>